<name>G8X655_FLACA</name>
<accession>G8X655</accession>
<protein>
    <submittedName>
        <fullName evidence="1">McrBC 5-methylcytosine restriction system component-like protein</fullName>
    </submittedName>
</protein>
<dbReference type="EMBL" id="CP003222">
    <property type="protein sequence ID" value="AEW86285.1"/>
    <property type="molecule type" value="Genomic_DNA"/>
</dbReference>
<proteinExistence type="predicted"/>
<dbReference type="HOGENOM" id="CLU_2553265_0_0_10"/>
<dbReference type="AlphaFoldDB" id="G8X655"/>
<organism evidence="1 2">
    <name type="scientific">Flavobacterium columnare (strain ATCC 49512 / CIP 103533 / TG 44/87)</name>
    <dbReference type="NCBI Taxonomy" id="1041826"/>
    <lineage>
        <taxon>Bacteria</taxon>
        <taxon>Pseudomonadati</taxon>
        <taxon>Bacteroidota</taxon>
        <taxon>Flavobacteriia</taxon>
        <taxon>Flavobacteriales</taxon>
        <taxon>Flavobacteriaceae</taxon>
        <taxon>Flavobacterium</taxon>
    </lineage>
</organism>
<dbReference type="Proteomes" id="UP000005638">
    <property type="component" value="Chromosome"/>
</dbReference>
<keyword evidence="2" id="KW-1185">Reference proteome</keyword>
<gene>
    <name evidence="1" type="ordered locus">FCOL_07330</name>
</gene>
<dbReference type="STRING" id="1041826.FCOL_07330"/>
<sequence length="82" mass="10032">MIIDTKYKLRYKEVYFHQDIRQVVGYARLNRVREKLKIQNDTNIDCLIISLDIQEGIEDFSLETIFKKEQRYRLIKKSTNYK</sequence>
<dbReference type="RefSeq" id="WP_014165560.1">
    <property type="nucleotide sequence ID" value="NC_016510.2"/>
</dbReference>
<dbReference type="KEGG" id="fco:FCOL_07330"/>
<evidence type="ECO:0000313" key="2">
    <source>
        <dbReference type="Proteomes" id="UP000005638"/>
    </source>
</evidence>
<reference evidence="1 2" key="1">
    <citation type="journal article" date="2012" name="J. Bacteriol.">
        <title>Genome Sequence of the Fish Pathogen Flavobacterium columnare ATCC 49512.</title>
        <authorList>
            <person name="Tekedar H.C."/>
            <person name="Karsi A."/>
            <person name="Gillaspy A.F."/>
            <person name="Dyer D.W."/>
            <person name="Benton N.R."/>
            <person name="Zaitshik J."/>
            <person name="Vamenta S."/>
            <person name="Banes M.M."/>
            <person name="Gulsoy N."/>
            <person name="Aboko-Cole M."/>
            <person name="Waldbieser G.C."/>
            <person name="Lawrence M.L."/>
        </authorList>
    </citation>
    <scope>NUCLEOTIDE SEQUENCE [LARGE SCALE GENOMIC DNA]</scope>
    <source>
        <strain evidence="2">ATCC 49512 / CIP 103533 / TG 44/87</strain>
    </source>
</reference>
<evidence type="ECO:0000313" key="1">
    <source>
        <dbReference type="EMBL" id="AEW86285.1"/>
    </source>
</evidence>